<evidence type="ECO:0000259" key="1">
    <source>
        <dbReference type="SMART" id="SM00235"/>
    </source>
</evidence>
<accession>A0A239C4R8</accession>
<proteinExistence type="predicted"/>
<evidence type="ECO:0000313" key="2">
    <source>
        <dbReference type="EMBL" id="SNS14919.1"/>
    </source>
</evidence>
<evidence type="ECO:0000313" key="3">
    <source>
        <dbReference type="Proteomes" id="UP000198415"/>
    </source>
</evidence>
<sequence>MTFRCIDRVPGDDLQDLLDRGNGRLEAAGDPEYFWPNGATLRVRFLDGLPGLHRQVMAAATEWTDRANLTLVPVEEGPAEIRVTFDEPGNWSALGTMALFTEMFPADGPTLCLGEAPVTTPGRVALLARHEFGHALGLVHEHSSPAAGIRWNKPVVYRELGGAPNFWSPGTVDDNVFARYAADRTQFTEFDPKSVMLYPVPARWTLDGFGTVENTALSATDLEFVAATYPGR</sequence>
<dbReference type="InterPro" id="IPR024079">
    <property type="entry name" value="MetalloPept_cat_dom_sf"/>
</dbReference>
<name>A0A239C4R8_9ACTN</name>
<dbReference type="RefSeq" id="WP_089295821.1">
    <property type="nucleotide sequence ID" value="NZ_BOMU01000062.1"/>
</dbReference>
<dbReference type="SUPFAM" id="SSF55486">
    <property type="entry name" value="Metalloproteases ('zincins'), catalytic domain"/>
    <property type="match status" value="1"/>
</dbReference>
<dbReference type="GO" id="GO:0006508">
    <property type="term" value="P:proteolysis"/>
    <property type="evidence" value="ECO:0007669"/>
    <property type="project" value="InterPro"/>
</dbReference>
<protein>
    <recommendedName>
        <fullName evidence="1">Peptidase metallopeptidase domain-containing protein</fullName>
    </recommendedName>
</protein>
<feature type="domain" description="Peptidase metallopeptidase" evidence="1">
    <location>
        <begin position="31"/>
        <end position="182"/>
    </location>
</feature>
<dbReference type="GO" id="GO:0008237">
    <property type="term" value="F:metallopeptidase activity"/>
    <property type="evidence" value="ECO:0007669"/>
    <property type="project" value="InterPro"/>
</dbReference>
<dbReference type="Proteomes" id="UP000198415">
    <property type="component" value="Unassembled WGS sequence"/>
</dbReference>
<reference evidence="2 3" key="1">
    <citation type="submission" date="2017-06" db="EMBL/GenBank/DDBJ databases">
        <authorList>
            <person name="Kim H.J."/>
            <person name="Triplett B.A."/>
        </authorList>
    </citation>
    <scope>NUCLEOTIDE SEQUENCE [LARGE SCALE GENOMIC DNA]</scope>
    <source>
        <strain evidence="2 3">DSM 43151</strain>
    </source>
</reference>
<keyword evidence="3" id="KW-1185">Reference proteome</keyword>
<dbReference type="InterPro" id="IPR006026">
    <property type="entry name" value="Peptidase_Metallo"/>
</dbReference>
<dbReference type="SMART" id="SM00235">
    <property type="entry name" value="ZnMc"/>
    <property type="match status" value="1"/>
</dbReference>
<dbReference type="AlphaFoldDB" id="A0A239C4R8"/>
<gene>
    <name evidence="2" type="ORF">SAMN06264365_110294</name>
</gene>
<dbReference type="EMBL" id="FZNR01000010">
    <property type="protein sequence ID" value="SNS14919.1"/>
    <property type="molecule type" value="Genomic_DNA"/>
</dbReference>
<dbReference type="OrthoDB" id="3669864at2"/>
<dbReference type="Gene3D" id="3.40.390.10">
    <property type="entry name" value="Collagenase (Catalytic Domain)"/>
    <property type="match status" value="1"/>
</dbReference>
<dbReference type="GO" id="GO:0008270">
    <property type="term" value="F:zinc ion binding"/>
    <property type="evidence" value="ECO:0007669"/>
    <property type="project" value="InterPro"/>
</dbReference>
<organism evidence="2 3">
    <name type="scientific">Actinoplanes regularis</name>
    <dbReference type="NCBI Taxonomy" id="52697"/>
    <lineage>
        <taxon>Bacteria</taxon>
        <taxon>Bacillati</taxon>
        <taxon>Actinomycetota</taxon>
        <taxon>Actinomycetes</taxon>
        <taxon>Micromonosporales</taxon>
        <taxon>Micromonosporaceae</taxon>
        <taxon>Actinoplanes</taxon>
    </lineage>
</organism>